<dbReference type="EMBL" id="JAPQKT010000003">
    <property type="protein sequence ID" value="KAJ5234419.1"/>
    <property type="molecule type" value="Genomic_DNA"/>
</dbReference>
<protein>
    <submittedName>
        <fullName evidence="2">Uncharacterized protein</fullName>
    </submittedName>
</protein>
<evidence type="ECO:0000313" key="2">
    <source>
        <dbReference type="EMBL" id="KAJ5234419.1"/>
    </source>
</evidence>
<dbReference type="Proteomes" id="UP001147733">
    <property type="component" value="Unassembled WGS sequence"/>
</dbReference>
<accession>A0A9W9P329</accession>
<keyword evidence="1" id="KW-0812">Transmembrane</keyword>
<keyword evidence="1" id="KW-0472">Membrane</keyword>
<comment type="caution">
    <text evidence="2">The sequence shown here is derived from an EMBL/GenBank/DDBJ whole genome shotgun (WGS) entry which is preliminary data.</text>
</comment>
<proteinExistence type="predicted"/>
<reference evidence="2" key="1">
    <citation type="submission" date="2022-11" db="EMBL/GenBank/DDBJ databases">
        <authorList>
            <person name="Petersen C."/>
        </authorList>
    </citation>
    <scope>NUCLEOTIDE SEQUENCE</scope>
    <source>
        <strain evidence="2">IBT 23319</strain>
    </source>
</reference>
<evidence type="ECO:0000256" key="1">
    <source>
        <dbReference type="SAM" id="Phobius"/>
    </source>
</evidence>
<dbReference type="AlphaFoldDB" id="A0A9W9P329"/>
<dbReference type="GeneID" id="81381674"/>
<dbReference type="OrthoDB" id="5429716at2759"/>
<keyword evidence="1" id="KW-1133">Transmembrane helix</keyword>
<organism evidence="2 3">
    <name type="scientific">Penicillium citrinum</name>
    <dbReference type="NCBI Taxonomy" id="5077"/>
    <lineage>
        <taxon>Eukaryota</taxon>
        <taxon>Fungi</taxon>
        <taxon>Dikarya</taxon>
        <taxon>Ascomycota</taxon>
        <taxon>Pezizomycotina</taxon>
        <taxon>Eurotiomycetes</taxon>
        <taxon>Eurotiomycetidae</taxon>
        <taxon>Eurotiales</taxon>
        <taxon>Aspergillaceae</taxon>
        <taxon>Penicillium</taxon>
    </lineage>
</organism>
<dbReference type="RefSeq" id="XP_056501919.1">
    <property type="nucleotide sequence ID" value="XM_056642507.1"/>
</dbReference>
<reference evidence="2" key="2">
    <citation type="journal article" date="2023" name="IMA Fungus">
        <title>Comparative genomic study of the Penicillium genus elucidates a diverse pangenome and 15 lateral gene transfer events.</title>
        <authorList>
            <person name="Petersen C."/>
            <person name="Sorensen T."/>
            <person name="Nielsen M.R."/>
            <person name="Sondergaard T.E."/>
            <person name="Sorensen J.L."/>
            <person name="Fitzpatrick D.A."/>
            <person name="Frisvad J.C."/>
            <person name="Nielsen K.L."/>
        </authorList>
    </citation>
    <scope>NUCLEOTIDE SEQUENCE</scope>
    <source>
        <strain evidence="2">IBT 23319</strain>
    </source>
</reference>
<name>A0A9W9P329_PENCI</name>
<keyword evidence="3" id="KW-1185">Reference proteome</keyword>
<gene>
    <name evidence="2" type="ORF">N7469_003587</name>
</gene>
<evidence type="ECO:0000313" key="3">
    <source>
        <dbReference type="Proteomes" id="UP001147733"/>
    </source>
</evidence>
<sequence length="63" mass="6395">MVGIARQAIITMIHKQSDNSKGGASTSNAAVKYTGASTWQGFGSVIGISVAAMALGAAMILPW</sequence>
<feature type="transmembrane region" description="Helical" evidence="1">
    <location>
        <begin position="41"/>
        <end position="61"/>
    </location>
</feature>